<organism evidence="1 2">
    <name type="scientific">Phanerochaete carnosa (strain HHB-10118-sp)</name>
    <name type="common">White-rot fungus</name>
    <name type="synonym">Peniophora carnosa</name>
    <dbReference type="NCBI Taxonomy" id="650164"/>
    <lineage>
        <taxon>Eukaryota</taxon>
        <taxon>Fungi</taxon>
        <taxon>Dikarya</taxon>
        <taxon>Basidiomycota</taxon>
        <taxon>Agaricomycotina</taxon>
        <taxon>Agaricomycetes</taxon>
        <taxon>Polyporales</taxon>
        <taxon>Phanerochaetaceae</taxon>
        <taxon>Phanerochaete</taxon>
    </lineage>
</organism>
<proteinExistence type="predicted"/>
<dbReference type="EMBL" id="JH930474">
    <property type="protein sequence ID" value="EKM53570.1"/>
    <property type="molecule type" value="Genomic_DNA"/>
</dbReference>
<dbReference type="RefSeq" id="XP_007398256.1">
    <property type="nucleotide sequence ID" value="XM_007398194.1"/>
</dbReference>
<dbReference type="GeneID" id="18911290"/>
<evidence type="ECO:0000313" key="1">
    <source>
        <dbReference type="EMBL" id="EKM53570.1"/>
    </source>
</evidence>
<reference evidence="1 2" key="1">
    <citation type="journal article" date="2012" name="BMC Genomics">
        <title>Comparative genomics of the white-rot fungi, Phanerochaete carnosa and P. chrysosporium, to elucidate the genetic basis of the distinct wood types they colonize.</title>
        <authorList>
            <person name="Suzuki H."/>
            <person name="MacDonald J."/>
            <person name="Syed K."/>
            <person name="Salamov A."/>
            <person name="Hori C."/>
            <person name="Aerts A."/>
            <person name="Henrissat B."/>
            <person name="Wiebenga A."/>
            <person name="vanKuyk P.A."/>
            <person name="Barry K."/>
            <person name="Lindquist E."/>
            <person name="LaButti K."/>
            <person name="Lapidus A."/>
            <person name="Lucas S."/>
            <person name="Coutinho P."/>
            <person name="Gong Y."/>
            <person name="Samejima M."/>
            <person name="Mahadevan R."/>
            <person name="Abou-Zaid M."/>
            <person name="de Vries R.P."/>
            <person name="Igarashi K."/>
            <person name="Yadav J.S."/>
            <person name="Grigoriev I.V."/>
            <person name="Master E.R."/>
        </authorList>
    </citation>
    <scope>NUCLEOTIDE SEQUENCE [LARGE SCALE GENOMIC DNA]</scope>
    <source>
        <strain evidence="1 2">HHB-10118-sp</strain>
    </source>
</reference>
<evidence type="ECO:0000313" key="2">
    <source>
        <dbReference type="Proteomes" id="UP000008370"/>
    </source>
</evidence>
<name>K5W351_PHACS</name>
<dbReference type="HOGENOM" id="CLU_801944_0_0_1"/>
<dbReference type="Proteomes" id="UP000008370">
    <property type="component" value="Unassembled WGS sequence"/>
</dbReference>
<keyword evidence="2" id="KW-1185">Reference proteome</keyword>
<gene>
    <name evidence="1" type="ORF">PHACADRAFT_197994</name>
</gene>
<protein>
    <submittedName>
        <fullName evidence="1">Uncharacterized protein</fullName>
    </submittedName>
</protein>
<dbReference type="KEGG" id="pco:PHACADRAFT_197994"/>
<dbReference type="AlphaFoldDB" id="K5W351"/>
<accession>K5W351</accession>
<sequence>MPLEVRPLVQYSTQARLLRRPVFIQPSLEVSDPPSVVWGFPRLEKLEAPYSFRGSLHSICSPSLRRLILRPCSKFHGPREYYFATPAELVWALANTPSLELLDVELLDAELGGEPMREVSLSRLRTLRLSGDICSCANVFQHLAVPRDVQIQIFLPWTRGLRVHLLPINQSISAIASWAGQRTELDSKFKPIQSLRITVHTGGCMLQGWRTVRDLSRTPCGDNASEPHADVQLAIPRDASEEYVTSLLMSLPIHSLQVLEIGRMVFAYDTRGALAHLCVMPSLRGLVITSVLPEAVLQLIAATTAREFEFRGPEGEWPEGDPSEFLFGIPYEHSGTAEELTRVCAR</sequence>
<dbReference type="InParanoid" id="K5W351"/>